<dbReference type="Proteomes" id="UP000028837">
    <property type="component" value="Unassembled WGS sequence"/>
</dbReference>
<feature type="compositionally biased region" description="Basic and acidic residues" evidence="1">
    <location>
        <begin position="382"/>
        <end position="393"/>
    </location>
</feature>
<sequence length="410" mass="47906">MSLTTYNHAPSCPSVNPFDLVRAAFKQWTMQRPSNRQRLVDEAEARFRSECTLRPMIPRKMPVFNQAEAPNDYYKLIKQFEIEKRDAREFTEWQQKERRKQEEQRIKNVAIKRAEAQLARAQGIHAAALLRLRKATSVRDLRKAALVRQMQQREKLAEEHAQLVHRARTARDSRHASIEAAKQAAETRRQHAANEKVKRSKEQARSLRLAAEERASRHAEVVKLRSLEEAVVKTRGLISRIGRRDDWNETNGLSSPTMNGMPLVEVKARLEMKKIFEKKKRQKAERQKLSQELRTQKIKNEFLRSTKLNIERQVQEQQMSGAERRAESMAKQAMKKVALMEGIKRRERYQRMANKAIAEVKEASKNAEGARRLLTLQQQQRELQHKYADKDNTKMMATSREQQLNTGSWP</sequence>
<accession>A0A086K6N6</accession>
<feature type="region of interest" description="Disordered" evidence="1">
    <location>
        <begin position="367"/>
        <end position="410"/>
    </location>
</feature>
<organism evidence="2 3">
    <name type="scientific">Toxoplasma gondii GAB2-2007-GAL-DOM2</name>
    <dbReference type="NCBI Taxonomy" id="1130820"/>
    <lineage>
        <taxon>Eukaryota</taxon>
        <taxon>Sar</taxon>
        <taxon>Alveolata</taxon>
        <taxon>Apicomplexa</taxon>
        <taxon>Conoidasida</taxon>
        <taxon>Coccidia</taxon>
        <taxon>Eucoccidiorida</taxon>
        <taxon>Eimeriorina</taxon>
        <taxon>Sarcocystidae</taxon>
        <taxon>Toxoplasma</taxon>
    </lineage>
</organism>
<evidence type="ECO:0000313" key="2">
    <source>
        <dbReference type="EMBL" id="KFG40054.1"/>
    </source>
</evidence>
<evidence type="ECO:0000313" key="3">
    <source>
        <dbReference type="Proteomes" id="UP000028837"/>
    </source>
</evidence>
<proteinExistence type="predicted"/>
<dbReference type="OrthoDB" id="310506at2759"/>
<dbReference type="AlphaFoldDB" id="A0A086K6N6"/>
<name>A0A086K6N6_TOXGO</name>
<comment type="caution">
    <text evidence="2">The sequence shown here is derived from an EMBL/GenBank/DDBJ whole genome shotgun (WGS) entry which is preliminary data.</text>
</comment>
<evidence type="ECO:0000256" key="1">
    <source>
        <dbReference type="SAM" id="MobiDB-lite"/>
    </source>
</evidence>
<feature type="compositionally biased region" description="Low complexity" evidence="1">
    <location>
        <begin position="372"/>
        <end position="381"/>
    </location>
</feature>
<dbReference type="VEuPathDB" id="ToxoDB:TGDOM2_286100"/>
<protein>
    <submittedName>
        <fullName evidence="2">Uncharacterized protein</fullName>
    </submittedName>
</protein>
<gene>
    <name evidence="2" type="ORF">TGDOM2_286100</name>
</gene>
<dbReference type="EMBL" id="AHZU02000798">
    <property type="protein sequence ID" value="KFG40054.1"/>
    <property type="molecule type" value="Genomic_DNA"/>
</dbReference>
<reference evidence="2 3" key="1">
    <citation type="submission" date="2014-02" db="EMBL/GenBank/DDBJ databases">
        <authorList>
            <person name="Sibley D."/>
            <person name="Venepally P."/>
            <person name="Karamycheva S."/>
            <person name="Hadjithomas M."/>
            <person name="Khan A."/>
            <person name="Brunk B."/>
            <person name="Roos D."/>
            <person name="Caler E."/>
            <person name="Lorenzi H."/>
        </authorList>
    </citation>
    <scope>NUCLEOTIDE SEQUENCE [LARGE SCALE GENOMIC DNA]</scope>
    <source>
        <strain evidence="2 3">GAB2-2007-GAL-DOM2</strain>
    </source>
</reference>
<feature type="compositionally biased region" description="Polar residues" evidence="1">
    <location>
        <begin position="395"/>
        <end position="410"/>
    </location>
</feature>